<comment type="caution">
    <text evidence="1">The sequence shown here is derived from an EMBL/GenBank/DDBJ whole genome shotgun (WGS) entry which is preliminary data.</text>
</comment>
<keyword evidence="2" id="KW-1185">Reference proteome</keyword>
<dbReference type="Proteomes" id="UP001168821">
    <property type="component" value="Unassembled WGS sequence"/>
</dbReference>
<evidence type="ECO:0000313" key="1">
    <source>
        <dbReference type="EMBL" id="KAJ3626961.1"/>
    </source>
</evidence>
<name>A0AA38HK59_9CUCU</name>
<reference evidence="1" key="1">
    <citation type="journal article" date="2023" name="G3 (Bethesda)">
        <title>Whole genome assemblies of Zophobas morio and Tenebrio molitor.</title>
        <authorList>
            <person name="Kaur S."/>
            <person name="Stinson S.A."/>
            <person name="diCenzo G.C."/>
        </authorList>
    </citation>
    <scope>NUCLEOTIDE SEQUENCE</scope>
    <source>
        <strain evidence="1">QUZm001</strain>
    </source>
</reference>
<proteinExistence type="predicted"/>
<dbReference type="AlphaFoldDB" id="A0AA38HK59"/>
<sequence>MLVDHEQIRIKYGNNETKIELPKDAHLHFSYPRGLAVHIKEYFLKAVFSESPAELTLCKFIVFNADACLKGSRMDWEAVTTPGAYRELLVRLLDSMFRHALHRPAHRRDIHLNGALDPHKTWTGGRLKRKSPEISAVTSLLERGLQKCARNGVYKRAKSLQRGFHWEGFYLEKRKPLAFLGRRL</sequence>
<accession>A0AA38HK59</accession>
<organism evidence="1 2">
    <name type="scientific">Zophobas morio</name>
    <dbReference type="NCBI Taxonomy" id="2755281"/>
    <lineage>
        <taxon>Eukaryota</taxon>
        <taxon>Metazoa</taxon>
        <taxon>Ecdysozoa</taxon>
        <taxon>Arthropoda</taxon>
        <taxon>Hexapoda</taxon>
        <taxon>Insecta</taxon>
        <taxon>Pterygota</taxon>
        <taxon>Neoptera</taxon>
        <taxon>Endopterygota</taxon>
        <taxon>Coleoptera</taxon>
        <taxon>Polyphaga</taxon>
        <taxon>Cucujiformia</taxon>
        <taxon>Tenebrionidae</taxon>
        <taxon>Zophobas</taxon>
    </lineage>
</organism>
<gene>
    <name evidence="1" type="ORF">Zmor_004000</name>
</gene>
<evidence type="ECO:0000313" key="2">
    <source>
        <dbReference type="Proteomes" id="UP001168821"/>
    </source>
</evidence>
<protein>
    <submittedName>
        <fullName evidence="1">Uncharacterized protein</fullName>
    </submittedName>
</protein>
<dbReference type="EMBL" id="JALNTZ010001196">
    <property type="protein sequence ID" value="KAJ3626961.1"/>
    <property type="molecule type" value="Genomic_DNA"/>
</dbReference>